<dbReference type="CDD" id="cd01046">
    <property type="entry name" value="Rubrerythrin_like"/>
    <property type="match status" value="1"/>
</dbReference>
<dbReference type="SUPFAM" id="SSF57802">
    <property type="entry name" value="Rubredoxin-like"/>
    <property type="match status" value="1"/>
</dbReference>
<evidence type="ECO:0000256" key="2">
    <source>
        <dbReference type="ARBA" id="ARBA00022448"/>
    </source>
</evidence>
<proteinExistence type="predicted"/>
<evidence type="ECO:0000259" key="5">
    <source>
        <dbReference type="PROSITE" id="PS50905"/>
    </source>
</evidence>
<comment type="cofactor">
    <cofactor evidence="1">
        <name>Fe(3+)</name>
        <dbReference type="ChEBI" id="CHEBI:29034"/>
    </cofactor>
</comment>
<dbReference type="InterPro" id="IPR048574">
    <property type="entry name" value="RUBY_RBDX"/>
</dbReference>
<dbReference type="InterPro" id="IPR009078">
    <property type="entry name" value="Ferritin-like_SF"/>
</dbReference>
<feature type="domain" description="Ferritin-like diiron" evidence="5">
    <location>
        <begin position="51"/>
        <end position="181"/>
    </location>
</feature>
<protein>
    <submittedName>
        <fullName evidence="6">NADH peroxidase</fullName>
    </submittedName>
</protein>
<evidence type="ECO:0000313" key="7">
    <source>
        <dbReference type="Proteomes" id="UP000824001"/>
    </source>
</evidence>
<dbReference type="InterPro" id="IPR012347">
    <property type="entry name" value="Ferritin-like"/>
</dbReference>
<dbReference type="Gene3D" id="2.20.28.10">
    <property type="match status" value="1"/>
</dbReference>
<dbReference type="PROSITE" id="PS50903">
    <property type="entry name" value="RUBREDOXIN_LIKE"/>
    <property type="match status" value="1"/>
</dbReference>
<dbReference type="CDD" id="cd00729">
    <property type="entry name" value="rubredoxin_SM"/>
    <property type="match status" value="1"/>
</dbReference>
<sequence>MAKWVCSVCGYVFEGENPPEFCPQCKAPASKFKKQEGEMTWASEHVVGVAEGCPEEIIEGLRMNFNGECTEVGMYLAMARVAHREGYPEIGLYWEKAAYEEAEHAAKFAELLGEVVTPSTKKNLEMRVEAENGATAGKTELAKLAKQLNLDAIHDTVHEMARDEARHGRAFAGLLKRYFGE</sequence>
<dbReference type="EMBL" id="DVJK01000028">
    <property type="protein sequence ID" value="HIS66106.1"/>
    <property type="molecule type" value="Genomic_DNA"/>
</dbReference>
<keyword evidence="6" id="KW-0575">Peroxidase</keyword>
<dbReference type="Pfam" id="PF02915">
    <property type="entry name" value="Rubrerythrin"/>
    <property type="match status" value="1"/>
</dbReference>
<reference evidence="6" key="2">
    <citation type="journal article" date="2021" name="PeerJ">
        <title>Extensive microbial diversity within the chicken gut microbiome revealed by metagenomics and culture.</title>
        <authorList>
            <person name="Gilroy R."/>
            <person name="Ravi A."/>
            <person name="Getino M."/>
            <person name="Pursley I."/>
            <person name="Horton D.L."/>
            <person name="Alikhan N.F."/>
            <person name="Baker D."/>
            <person name="Gharbi K."/>
            <person name="Hall N."/>
            <person name="Watson M."/>
            <person name="Adriaenssens E.M."/>
            <person name="Foster-Nyarko E."/>
            <person name="Jarju S."/>
            <person name="Secka A."/>
            <person name="Antonio M."/>
            <person name="Oren A."/>
            <person name="Chaudhuri R.R."/>
            <person name="La Ragione R."/>
            <person name="Hildebrand F."/>
            <person name="Pallen M.J."/>
        </authorList>
    </citation>
    <scope>NUCLEOTIDE SEQUENCE</scope>
    <source>
        <strain evidence="6">ChiHjej10B9-9673</strain>
    </source>
</reference>
<comment type="caution">
    <text evidence="6">The sequence shown here is derived from an EMBL/GenBank/DDBJ whole genome shotgun (WGS) entry which is preliminary data.</text>
</comment>
<dbReference type="InterPro" id="IPR052773">
    <property type="entry name" value="Anaerobic_Peroxidase-Rel"/>
</dbReference>
<keyword evidence="3" id="KW-0249">Electron transport</keyword>
<keyword evidence="6" id="KW-0560">Oxidoreductase</keyword>
<organism evidence="6 7">
    <name type="scientific">Candidatus Scatomorpha merdipullorum</name>
    <dbReference type="NCBI Taxonomy" id="2840927"/>
    <lineage>
        <taxon>Bacteria</taxon>
        <taxon>Bacillati</taxon>
        <taxon>Bacillota</taxon>
        <taxon>Clostridia</taxon>
        <taxon>Eubacteriales</taxon>
        <taxon>Candidatus Scatomorpha</taxon>
    </lineage>
</organism>
<gene>
    <name evidence="6" type="ORF">IAC18_00950</name>
</gene>
<reference evidence="6" key="1">
    <citation type="submission" date="2020-10" db="EMBL/GenBank/DDBJ databases">
        <authorList>
            <person name="Gilroy R."/>
        </authorList>
    </citation>
    <scope>NUCLEOTIDE SEQUENCE</scope>
    <source>
        <strain evidence="6">ChiHjej10B9-9673</strain>
    </source>
</reference>
<dbReference type="GO" id="GO:0004601">
    <property type="term" value="F:peroxidase activity"/>
    <property type="evidence" value="ECO:0007669"/>
    <property type="project" value="UniProtKB-KW"/>
</dbReference>
<accession>A0A9D1FD50</accession>
<dbReference type="SUPFAM" id="SSF47240">
    <property type="entry name" value="Ferritin-like"/>
    <property type="match status" value="1"/>
</dbReference>
<dbReference type="PANTHER" id="PTHR43339">
    <property type="entry name" value="RUBRERYTHRIN-RELATED"/>
    <property type="match status" value="1"/>
</dbReference>
<feature type="domain" description="Rubredoxin-like" evidence="4">
    <location>
        <begin position="1"/>
        <end position="35"/>
    </location>
</feature>
<dbReference type="Pfam" id="PF21349">
    <property type="entry name" value="RUBY_RBDX"/>
    <property type="match status" value="1"/>
</dbReference>
<dbReference type="InterPro" id="IPR024934">
    <property type="entry name" value="Rubredoxin-like_dom"/>
</dbReference>
<dbReference type="InterPro" id="IPR045236">
    <property type="entry name" value="RevRr_diiron-bd_dom"/>
</dbReference>
<dbReference type="GO" id="GO:0005506">
    <property type="term" value="F:iron ion binding"/>
    <property type="evidence" value="ECO:0007669"/>
    <property type="project" value="InterPro"/>
</dbReference>
<evidence type="ECO:0000256" key="1">
    <source>
        <dbReference type="ARBA" id="ARBA00001965"/>
    </source>
</evidence>
<dbReference type="Proteomes" id="UP000824001">
    <property type="component" value="Unassembled WGS sequence"/>
</dbReference>
<dbReference type="Gene3D" id="1.20.1260.10">
    <property type="match status" value="1"/>
</dbReference>
<keyword evidence="2" id="KW-0813">Transport</keyword>
<evidence type="ECO:0000256" key="3">
    <source>
        <dbReference type="ARBA" id="ARBA00022982"/>
    </source>
</evidence>
<dbReference type="InterPro" id="IPR009040">
    <property type="entry name" value="Ferritin-like_diiron"/>
</dbReference>
<dbReference type="AlphaFoldDB" id="A0A9D1FD50"/>
<dbReference type="PROSITE" id="PS50905">
    <property type="entry name" value="FERRITIN_LIKE"/>
    <property type="match status" value="1"/>
</dbReference>
<evidence type="ECO:0000259" key="4">
    <source>
        <dbReference type="PROSITE" id="PS50903"/>
    </source>
</evidence>
<evidence type="ECO:0000313" key="6">
    <source>
        <dbReference type="EMBL" id="HIS66106.1"/>
    </source>
</evidence>
<dbReference type="PANTHER" id="PTHR43339:SF1">
    <property type="entry name" value="RUBRERYTHRIN"/>
    <property type="match status" value="1"/>
</dbReference>
<name>A0A9D1FD50_9FIRM</name>
<dbReference type="InterPro" id="IPR003251">
    <property type="entry name" value="Rr_diiron-bd_dom"/>
</dbReference>